<dbReference type="AlphaFoldDB" id="A0A1B2EBA7"/>
<reference evidence="2" key="1">
    <citation type="submission" date="2016-07" db="EMBL/GenBank/DDBJ databases">
        <title>Microvirga ossetica sp. nov. a new species of rhizobia isolated from root nodules of the legume species Vicia alpestris Steven originated from North Ossetia region in the Caucasus.</title>
        <authorList>
            <person name="Safronova V.I."/>
            <person name="Kuznetsova I.G."/>
            <person name="Sazanova A.L."/>
            <person name="Belimov A."/>
            <person name="Andronov E."/>
            <person name="Osledkin Y.S."/>
            <person name="Onishchuk O.P."/>
            <person name="Kurchak O.N."/>
            <person name="Shaposhnikov A.I."/>
            <person name="Willems A."/>
            <person name="Tikhonovich I.A."/>
        </authorList>
    </citation>
    <scope>NUCLEOTIDE SEQUENCE [LARGE SCALE GENOMIC DNA]</scope>
    <source>
        <strain evidence="2">V5/3M</strain>
    </source>
</reference>
<dbReference type="KEGG" id="moc:BB934_02690"/>
<dbReference type="PANTHER" id="PTHR12110">
    <property type="entry name" value="HYDROXYPYRUVATE ISOMERASE"/>
    <property type="match status" value="1"/>
</dbReference>
<feature type="domain" description="Xylose isomerase-like TIM barrel" evidence="1">
    <location>
        <begin position="31"/>
        <end position="286"/>
    </location>
</feature>
<protein>
    <submittedName>
        <fullName evidence="2">Myo-inosose-2 dehydratase</fullName>
    </submittedName>
</protein>
<dbReference type="OrthoDB" id="9804047at2"/>
<evidence type="ECO:0000259" key="1">
    <source>
        <dbReference type="Pfam" id="PF01261"/>
    </source>
</evidence>
<dbReference type="Gene3D" id="3.20.20.150">
    <property type="entry name" value="Divalent-metal-dependent TIM barrel enzymes"/>
    <property type="match status" value="1"/>
</dbReference>
<name>A0A1B2EBA7_9HYPH</name>
<dbReference type="Pfam" id="PF01261">
    <property type="entry name" value="AP_endonuc_2"/>
    <property type="match status" value="1"/>
</dbReference>
<dbReference type="InterPro" id="IPR050312">
    <property type="entry name" value="IolE/XylAMocC-like"/>
</dbReference>
<dbReference type="PANTHER" id="PTHR12110:SF41">
    <property type="entry name" value="INOSOSE DEHYDRATASE"/>
    <property type="match status" value="1"/>
</dbReference>
<organism evidence="2">
    <name type="scientific">Microvirga ossetica</name>
    <dbReference type="NCBI Taxonomy" id="1882682"/>
    <lineage>
        <taxon>Bacteria</taxon>
        <taxon>Pseudomonadati</taxon>
        <taxon>Pseudomonadota</taxon>
        <taxon>Alphaproteobacteria</taxon>
        <taxon>Hyphomicrobiales</taxon>
        <taxon>Methylobacteriaceae</taxon>
        <taxon>Microvirga</taxon>
    </lineage>
</organism>
<dbReference type="RefSeq" id="WP_099508254.1">
    <property type="nucleotide sequence ID" value="NZ_CP016616.1"/>
</dbReference>
<evidence type="ECO:0000313" key="2">
    <source>
        <dbReference type="EMBL" id="ANY77260.1"/>
    </source>
</evidence>
<dbReference type="InterPro" id="IPR036237">
    <property type="entry name" value="Xyl_isomerase-like_sf"/>
</dbReference>
<dbReference type="InterPro" id="IPR030823">
    <property type="entry name" value="IolE/MocC"/>
</dbReference>
<accession>A0A1B2EBA7</accession>
<dbReference type="SUPFAM" id="SSF51658">
    <property type="entry name" value="Xylose isomerase-like"/>
    <property type="match status" value="1"/>
</dbReference>
<dbReference type="InterPro" id="IPR013022">
    <property type="entry name" value="Xyl_isomerase-like_TIM-brl"/>
</dbReference>
<dbReference type="EMBL" id="CP016616">
    <property type="protein sequence ID" value="ANY77260.1"/>
    <property type="molecule type" value="Genomic_DNA"/>
</dbReference>
<proteinExistence type="predicted"/>
<dbReference type="NCBIfam" id="TIGR04379">
    <property type="entry name" value="myo_inos_iolE"/>
    <property type="match status" value="1"/>
</dbReference>
<sequence length="304" mass="32984">MRAKLGIAPIAWSNDDLPELGGDTSLQTCLRESREAGFTGVETGGKFPKSAAELRPELETFGLELASGWYSGTVLDAPDDLAEEKDKVASQLELFRSLGAACLAYGETAGTIQNKRNAPLATRRRLSEDEIKVYGRRLTRFAEHCADAGVPLGFHHHMATAIETEQDLDWLMKHTGEAVGLLFDAGHMRFAGGDVLRVIDKHGSRIIHVHAKDVRGPVIEGLDRNRQSFLDAVLEGAFTVPGDGAIDFAAVIQRLADVGYEGWFVVEAEQDPAKAPPAEYAKIGYRALTAALTKAGYRIEEAPV</sequence>
<gene>
    <name evidence="2" type="ORF">BB934_02690</name>
</gene>